<evidence type="ECO:0000313" key="1">
    <source>
        <dbReference type="EMBL" id="VAW21330.1"/>
    </source>
</evidence>
<gene>
    <name evidence="1" type="ORF">MNBD_ALPHA11-1010</name>
</gene>
<protein>
    <submittedName>
        <fullName evidence="1">Uncharacterized protein</fullName>
    </submittedName>
</protein>
<feature type="non-terminal residue" evidence="1">
    <location>
        <position position="25"/>
    </location>
</feature>
<dbReference type="EMBL" id="UOEQ01000342">
    <property type="protein sequence ID" value="VAW21330.1"/>
    <property type="molecule type" value="Genomic_DNA"/>
</dbReference>
<organism evidence="1">
    <name type="scientific">hydrothermal vent metagenome</name>
    <dbReference type="NCBI Taxonomy" id="652676"/>
    <lineage>
        <taxon>unclassified sequences</taxon>
        <taxon>metagenomes</taxon>
        <taxon>ecological metagenomes</taxon>
    </lineage>
</organism>
<name>A0A3B0TX05_9ZZZZ</name>
<accession>A0A3B0TX05</accession>
<reference evidence="1" key="1">
    <citation type="submission" date="2018-06" db="EMBL/GenBank/DDBJ databases">
        <authorList>
            <person name="Zhirakovskaya E."/>
        </authorList>
    </citation>
    <scope>NUCLEOTIDE SEQUENCE</scope>
</reference>
<dbReference type="AlphaFoldDB" id="A0A3B0TX05"/>
<sequence>MPNNPDHYISRLRLSSFRSYANAAL</sequence>
<proteinExistence type="predicted"/>